<dbReference type="EMBL" id="JABWUV010000019">
    <property type="protein sequence ID" value="KAF6285969.1"/>
    <property type="molecule type" value="Genomic_DNA"/>
</dbReference>
<evidence type="ECO:0000256" key="1">
    <source>
        <dbReference type="SAM" id="SignalP"/>
    </source>
</evidence>
<evidence type="ECO:0000313" key="2">
    <source>
        <dbReference type="EMBL" id="KAF6285969.1"/>
    </source>
</evidence>
<feature type="chain" id="PRO_5029772403" evidence="1">
    <location>
        <begin position="28"/>
        <end position="121"/>
    </location>
</feature>
<feature type="signal peptide" evidence="1">
    <location>
        <begin position="1"/>
        <end position="27"/>
    </location>
</feature>
<proteinExistence type="predicted"/>
<keyword evidence="3" id="KW-1185">Reference proteome</keyword>
<reference evidence="2 3" key="1">
    <citation type="journal article" date="2020" name="Nature">
        <title>Six reference-quality genomes reveal evolution of bat adaptations.</title>
        <authorList>
            <person name="Jebb D."/>
            <person name="Huang Z."/>
            <person name="Pippel M."/>
            <person name="Hughes G.M."/>
            <person name="Lavrichenko K."/>
            <person name="Devanna P."/>
            <person name="Winkler S."/>
            <person name="Jermiin L.S."/>
            <person name="Skirmuntt E.C."/>
            <person name="Katzourakis A."/>
            <person name="Burkitt-Gray L."/>
            <person name="Ray D.A."/>
            <person name="Sullivan K.A.M."/>
            <person name="Roscito J.G."/>
            <person name="Kirilenko B.M."/>
            <person name="Davalos L.M."/>
            <person name="Corthals A.P."/>
            <person name="Power M.L."/>
            <person name="Jones G."/>
            <person name="Ransome R.D."/>
            <person name="Dechmann D.K.N."/>
            <person name="Locatelli A.G."/>
            <person name="Puechmaille S.J."/>
            <person name="Fedrigo O."/>
            <person name="Jarvis E.D."/>
            <person name="Hiller M."/>
            <person name="Vernes S.C."/>
            <person name="Myers E.W."/>
            <person name="Teeling E.C."/>
        </authorList>
    </citation>
    <scope>NUCLEOTIDE SEQUENCE [LARGE SCALE GENOMIC DNA]</scope>
    <source>
        <strain evidence="2">MMyoMyo1</strain>
        <tissue evidence="2">Flight muscle</tissue>
    </source>
</reference>
<sequence length="121" mass="13237">MIFPPYISRRGCPLLWVELCALLPAQSAICTFPEPSQPVFTSSFPTTQAVLWMQVDSPALPVGPQGWFLDCNPPAGDLEAGPSCGRLWALAWSLPLVCLLYPLPSQPGYHPKKLNYTPSLP</sequence>
<gene>
    <name evidence="2" type="ORF">mMyoMyo1_009525</name>
</gene>
<accession>A0A7J7SC90</accession>
<dbReference type="Proteomes" id="UP000527355">
    <property type="component" value="Unassembled WGS sequence"/>
</dbReference>
<dbReference type="AlphaFoldDB" id="A0A7J7SC90"/>
<organism evidence="2 3">
    <name type="scientific">Myotis myotis</name>
    <name type="common">Greater mouse-eared bat</name>
    <name type="synonym">Vespertilio myotis</name>
    <dbReference type="NCBI Taxonomy" id="51298"/>
    <lineage>
        <taxon>Eukaryota</taxon>
        <taxon>Metazoa</taxon>
        <taxon>Chordata</taxon>
        <taxon>Craniata</taxon>
        <taxon>Vertebrata</taxon>
        <taxon>Euteleostomi</taxon>
        <taxon>Mammalia</taxon>
        <taxon>Eutheria</taxon>
        <taxon>Laurasiatheria</taxon>
        <taxon>Chiroptera</taxon>
        <taxon>Yangochiroptera</taxon>
        <taxon>Vespertilionidae</taxon>
        <taxon>Myotis</taxon>
    </lineage>
</organism>
<name>A0A7J7SC90_MYOMY</name>
<protein>
    <submittedName>
        <fullName evidence="2">Uncharacterized protein</fullName>
    </submittedName>
</protein>
<evidence type="ECO:0000313" key="3">
    <source>
        <dbReference type="Proteomes" id="UP000527355"/>
    </source>
</evidence>
<comment type="caution">
    <text evidence="2">The sequence shown here is derived from an EMBL/GenBank/DDBJ whole genome shotgun (WGS) entry which is preliminary data.</text>
</comment>
<keyword evidence="1" id="KW-0732">Signal</keyword>